<organism evidence="5 6">
    <name type="scientific">Hoyosella subflava (strain DSM 45089 / JCM 17490 / NBRC 109087 / DQS3-9A1)</name>
    <name type="common">Amycolicicoccus subflavus</name>
    <dbReference type="NCBI Taxonomy" id="443218"/>
    <lineage>
        <taxon>Bacteria</taxon>
        <taxon>Bacillati</taxon>
        <taxon>Actinomycetota</taxon>
        <taxon>Actinomycetes</taxon>
        <taxon>Mycobacteriales</taxon>
        <taxon>Hoyosellaceae</taxon>
        <taxon>Hoyosella</taxon>
    </lineage>
</organism>
<sequence>MAEVVVVTPSRRDEVLCRLCLAETKPPSERSGFVSSRSYDLAVRKNPRPEGTAAEGTGAEGTGAAAAAIISKLDSQLSEVTVAVQQYLVAQITELRGDAQLLDLLRDSVEGNIETIFSAIEHAIPISQVEPPTAALEYARRLAQRGVSANALVRAYRLGQQELLRVLLDDIRSADLPAQNKLDVFEQVSSTTFGYIDWISEQVIAVYQNEREQWLEDRNRVRALQVREVLTADAVDEDTMTTALRYPLRRFHLALVVWRPGVDSAADLGHMERFVRDLAEHLGASHNPLFIAEDRLTGWAWIPLAAKSAAAEAVSAARAFTRGQPDPPSLALGEALPGFAGFRRSHHQALDARAVALASNTEGAADPHGVVAISDLGLSAAALLGGDVNAARVWVYEVLGPLSSDTENDERLRNTLQVFLRSGSSYKAAAGQLNLHYNSVKYRVARAIERRGLPIEADRLEVEIALLLCRWYRGAVLS</sequence>
<protein>
    <recommendedName>
        <fullName evidence="7">PucR family transcriptional regulator</fullName>
    </recommendedName>
</protein>
<accession>F6EMZ7</accession>
<dbReference type="InterPro" id="IPR042070">
    <property type="entry name" value="PucR_C-HTH_sf"/>
</dbReference>
<dbReference type="AlphaFoldDB" id="F6EMZ7"/>
<dbReference type="InterPro" id="IPR051448">
    <property type="entry name" value="CdaR-like_regulators"/>
</dbReference>
<comment type="similarity">
    <text evidence="1">Belongs to the CdaR family.</text>
</comment>
<feature type="domain" description="CdaR GGDEF-like" evidence="4">
    <location>
        <begin position="242"/>
        <end position="354"/>
    </location>
</feature>
<evidence type="ECO:0000313" key="6">
    <source>
        <dbReference type="Proteomes" id="UP000009235"/>
    </source>
</evidence>
<dbReference type="Pfam" id="PF14361">
    <property type="entry name" value="RsbRD_N"/>
    <property type="match status" value="1"/>
</dbReference>
<dbReference type="KEGG" id="asd:AS9A_4456"/>
<reference evidence="5 6" key="1">
    <citation type="journal article" date="2011" name="J. Bacteriol.">
        <title>Complete genome sequence of Amycolicicoccus subflavus DQS3-9A1T, an actinomycete isolated from crude oil-polluted soil.</title>
        <authorList>
            <person name="Cai M."/>
            <person name="Chen W.M."/>
            <person name="Nie Y."/>
            <person name="Chi C.Q."/>
            <person name="Wang Y.N."/>
            <person name="Tang Y.Q."/>
            <person name="Li G.Y."/>
            <person name="Wu X.L."/>
        </authorList>
    </citation>
    <scope>NUCLEOTIDE SEQUENCE [LARGE SCALE GENOMIC DNA]</scope>
    <source>
        <strain evidence="6">DSM 45089 / DQS3-9A1</strain>
    </source>
</reference>
<evidence type="ECO:0000259" key="4">
    <source>
        <dbReference type="Pfam" id="PF17853"/>
    </source>
</evidence>
<dbReference type="Proteomes" id="UP000009235">
    <property type="component" value="Chromosome"/>
</dbReference>
<keyword evidence="6" id="KW-1185">Reference proteome</keyword>
<dbReference type="PANTHER" id="PTHR33744:SF1">
    <property type="entry name" value="DNA-BINDING TRANSCRIPTIONAL ACTIVATOR ADER"/>
    <property type="match status" value="1"/>
</dbReference>
<dbReference type="InterPro" id="IPR041522">
    <property type="entry name" value="CdaR_GGDEF"/>
</dbReference>
<gene>
    <name evidence="5" type="ordered locus">AS9A_4456</name>
</gene>
<dbReference type="PANTHER" id="PTHR33744">
    <property type="entry name" value="CARBOHYDRATE DIACID REGULATOR"/>
    <property type="match status" value="1"/>
</dbReference>
<evidence type="ECO:0000259" key="3">
    <source>
        <dbReference type="Pfam" id="PF14361"/>
    </source>
</evidence>
<dbReference type="RefSeq" id="WP_013809237.1">
    <property type="nucleotide sequence ID" value="NC_015564.1"/>
</dbReference>
<dbReference type="EMBL" id="CP002786">
    <property type="protein sequence ID" value="AEF42889.1"/>
    <property type="molecule type" value="Genomic_DNA"/>
</dbReference>
<dbReference type="Pfam" id="PF13556">
    <property type="entry name" value="HTH_30"/>
    <property type="match status" value="1"/>
</dbReference>
<dbReference type="HOGENOM" id="CLU_051160_1_0_11"/>
<feature type="domain" description="PucR C-terminal helix-turn-helix" evidence="2">
    <location>
        <begin position="412"/>
        <end position="467"/>
    </location>
</feature>
<dbReference type="STRING" id="443218.AS9A_4456"/>
<dbReference type="Pfam" id="PF17853">
    <property type="entry name" value="GGDEF_2"/>
    <property type="match status" value="1"/>
</dbReference>
<dbReference type="InterPro" id="IPR025736">
    <property type="entry name" value="PucR_C-HTH_dom"/>
</dbReference>
<evidence type="ECO:0008006" key="7">
    <source>
        <dbReference type="Google" id="ProtNLM"/>
    </source>
</evidence>
<evidence type="ECO:0000259" key="2">
    <source>
        <dbReference type="Pfam" id="PF13556"/>
    </source>
</evidence>
<dbReference type="eggNOG" id="COG2508">
    <property type="taxonomic scope" value="Bacteria"/>
</dbReference>
<dbReference type="Gene3D" id="1.10.10.2840">
    <property type="entry name" value="PucR C-terminal helix-turn-helix domain"/>
    <property type="match status" value="1"/>
</dbReference>
<proteinExistence type="inferred from homology"/>
<dbReference type="InterPro" id="IPR025751">
    <property type="entry name" value="RsbRD_N_dom"/>
</dbReference>
<name>F6EMZ7_HOYSD</name>
<feature type="domain" description="RsbT co-antagonist protein RsbRD N-terminal" evidence="3">
    <location>
        <begin position="81"/>
        <end position="222"/>
    </location>
</feature>
<evidence type="ECO:0000256" key="1">
    <source>
        <dbReference type="ARBA" id="ARBA00006754"/>
    </source>
</evidence>
<dbReference type="OrthoDB" id="3663486at2"/>
<evidence type="ECO:0000313" key="5">
    <source>
        <dbReference type="EMBL" id="AEF42889.1"/>
    </source>
</evidence>